<accession>A0A074XQA7</accession>
<sequence>MSLSKLFLGRLSAKLQWCPPVSKHGIDLNLIKMGNISREVSVAQSKRSRVTQGLDVLVSGLTTMTRKPTSNTESQKYLNCHCLLEAWSSQCQPHRHDSLLPRDGRMVTSQSHHRSVSRLCHRYGRHNFTTCLLCLAEDRQQTCMCCEGL</sequence>
<dbReference type="RefSeq" id="XP_029763965.1">
    <property type="nucleotide sequence ID" value="XM_029898835.1"/>
</dbReference>
<reference evidence="1 2" key="1">
    <citation type="journal article" date="2014" name="BMC Genomics">
        <title>Genome sequencing of four Aureobasidium pullulans varieties: biotechnological potential, stress tolerance, and description of new species.</title>
        <authorList>
            <person name="Gostin Ar C."/>
            <person name="Ohm R.A."/>
            <person name="Kogej T."/>
            <person name="Sonjak S."/>
            <person name="Turk M."/>
            <person name="Zajc J."/>
            <person name="Zalar P."/>
            <person name="Grube M."/>
            <person name="Sun H."/>
            <person name="Han J."/>
            <person name="Sharma A."/>
            <person name="Chiniquy J."/>
            <person name="Ngan C.Y."/>
            <person name="Lipzen A."/>
            <person name="Barry K."/>
            <person name="Grigoriev I.V."/>
            <person name="Gunde-Cimerman N."/>
        </authorList>
    </citation>
    <scope>NUCLEOTIDE SEQUENCE [LARGE SCALE GENOMIC DNA]</scope>
    <source>
        <strain evidence="1 2">EXF-150</strain>
    </source>
</reference>
<dbReference type="HOGENOM" id="CLU_1749264_0_0_1"/>
<dbReference type="GeneID" id="40741141"/>
<gene>
    <name evidence="1" type="ORF">M438DRAFT_132209</name>
</gene>
<dbReference type="Proteomes" id="UP000030706">
    <property type="component" value="Unassembled WGS sequence"/>
</dbReference>
<proteinExistence type="predicted"/>
<organism evidence="1 2">
    <name type="scientific">Aureobasidium pullulans EXF-150</name>
    <dbReference type="NCBI Taxonomy" id="1043002"/>
    <lineage>
        <taxon>Eukaryota</taxon>
        <taxon>Fungi</taxon>
        <taxon>Dikarya</taxon>
        <taxon>Ascomycota</taxon>
        <taxon>Pezizomycotina</taxon>
        <taxon>Dothideomycetes</taxon>
        <taxon>Dothideomycetidae</taxon>
        <taxon>Dothideales</taxon>
        <taxon>Saccotheciaceae</taxon>
        <taxon>Aureobasidium</taxon>
    </lineage>
</organism>
<dbReference type="EMBL" id="KL584976">
    <property type="protein sequence ID" value="KEQ87778.1"/>
    <property type="molecule type" value="Genomic_DNA"/>
</dbReference>
<name>A0A074XQA7_AURPU</name>
<keyword evidence="2" id="KW-1185">Reference proteome</keyword>
<evidence type="ECO:0000313" key="1">
    <source>
        <dbReference type="EMBL" id="KEQ87778.1"/>
    </source>
</evidence>
<dbReference type="AlphaFoldDB" id="A0A074XQA7"/>
<protein>
    <submittedName>
        <fullName evidence="1">Uncharacterized protein</fullName>
    </submittedName>
</protein>
<evidence type="ECO:0000313" key="2">
    <source>
        <dbReference type="Proteomes" id="UP000030706"/>
    </source>
</evidence>